<keyword evidence="2" id="KW-1185">Reference proteome</keyword>
<comment type="caution">
    <text evidence="1">The sequence shown here is derived from an EMBL/GenBank/DDBJ whole genome shotgun (WGS) entry which is preliminary data.</text>
</comment>
<dbReference type="InterPro" id="IPR035969">
    <property type="entry name" value="Rab-GAP_TBC_sf"/>
</dbReference>
<reference evidence="1 2" key="1">
    <citation type="submission" date="2023-08" db="EMBL/GenBank/DDBJ databases">
        <title>A Necator americanus chromosomal reference genome.</title>
        <authorList>
            <person name="Ilik V."/>
            <person name="Petrzelkova K.J."/>
            <person name="Pardy F."/>
            <person name="Fuh T."/>
            <person name="Niatou-Singa F.S."/>
            <person name="Gouil Q."/>
            <person name="Baker L."/>
            <person name="Ritchie M.E."/>
            <person name="Jex A.R."/>
            <person name="Gazzola D."/>
            <person name="Li H."/>
            <person name="Toshio Fujiwara R."/>
            <person name="Zhan B."/>
            <person name="Aroian R.V."/>
            <person name="Pafco B."/>
            <person name="Schwarz E.M."/>
        </authorList>
    </citation>
    <scope>NUCLEOTIDE SEQUENCE [LARGE SCALE GENOMIC DNA]</scope>
    <source>
        <strain evidence="1 2">Aroian</strain>
        <tissue evidence="1">Whole animal</tissue>
    </source>
</reference>
<accession>A0ABR1EPB9</accession>
<dbReference type="Proteomes" id="UP001303046">
    <property type="component" value="Unassembled WGS sequence"/>
</dbReference>
<sequence length="115" mass="13609">MTDAIFYKAVLEWLVERVARVRPDTVDSWRLHHHNAGAHTALLGMEFIFRVAMSILQQARVELLRLDMEGMLKYFQRDIRERFEHDADLLFASANKVHLNAKRMRNTLDIVKEPY</sequence>
<name>A0ABR1EPB9_NECAM</name>
<dbReference type="Gene3D" id="1.10.472.80">
    <property type="entry name" value="Ypt/Rab-GAP domain of gyp1p, domain 3"/>
    <property type="match status" value="1"/>
</dbReference>
<proteinExistence type="predicted"/>
<gene>
    <name evidence="1" type="primary">Necator_chrX.g24891</name>
    <name evidence="1" type="ORF">RB195_024726</name>
</gene>
<evidence type="ECO:0000313" key="1">
    <source>
        <dbReference type="EMBL" id="KAK6764511.1"/>
    </source>
</evidence>
<dbReference type="EMBL" id="JAVFWL010000006">
    <property type="protein sequence ID" value="KAK6764511.1"/>
    <property type="molecule type" value="Genomic_DNA"/>
</dbReference>
<protein>
    <submittedName>
        <fullName evidence="1">Uncharacterized protein</fullName>
    </submittedName>
</protein>
<organism evidence="1 2">
    <name type="scientific">Necator americanus</name>
    <name type="common">Human hookworm</name>
    <dbReference type="NCBI Taxonomy" id="51031"/>
    <lineage>
        <taxon>Eukaryota</taxon>
        <taxon>Metazoa</taxon>
        <taxon>Ecdysozoa</taxon>
        <taxon>Nematoda</taxon>
        <taxon>Chromadorea</taxon>
        <taxon>Rhabditida</taxon>
        <taxon>Rhabditina</taxon>
        <taxon>Rhabditomorpha</taxon>
        <taxon>Strongyloidea</taxon>
        <taxon>Ancylostomatidae</taxon>
        <taxon>Bunostominae</taxon>
        <taxon>Necator</taxon>
    </lineage>
</organism>
<dbReference type="SUPFAM" id="SSF47923">
    <property type="entry name" value="Ypt/Rab-GAP domain of gyp1p"/>
    <property type="match status" value="1"/>
</dbReference>
<evidence type="ECO:0000313" key="2">
    <source>
        <dbReference type="Proteomes" id="UP001303046"/>
    </source>
</evidence>